<comment type="subcellular location">
    <subcellularLocation>
        <location evidence="1">Membrane</location>
        <topology evidence="1">Multi-pass membrane protein</topology>
    </subcellularLocation>
</comment>
<dbReference type="eggNOG" id="ENOG502S2WG">
    <property type="taxonomic scope" value="Eukaryota"/>
</dbReference>
<keyword evidence="4 7" id="KW-1133">Transmembrane helix</keyword>
<evidence type="ECO:0000256" key="3">
    <source>
        <dbReference type="ARBA" id="ARBA00022692"/>
    </source>
</evidence>
<reference evidence="8 9" key="1">
    <citation type="journal article" date="2011" name="J. Gen. Appl. Microbiol.">
        <title>Draft genome sequencing of the enigmatic basidiomycete Mixia osmundae.</title>
        <authorList>
            <person name="Nishida H."/>
            <person name="Nagatsuka Y."/>
            <person name="Sugiyama J."/>
        </authorList>
    </citation>
    <scope>NUCLEOTIDE SEQUENCE [LARGE SCALE GENOMIC DNA]</scope>
    <source>
        <strain evidence="9">CBS 9802 / IAM 14324 / JCM 22182 / KY 12970</strain>
    </source>
</reference>
<feature type="region of interest" description="Disordered" evidence="6">
    <location>
        <begin position="30"/>
        <end position="49"/>
    </location>
</feature>
<keyword evidence="3 7" id="KW-0812">Transmembrane</keyword>
<feature type="transmembrane region" description="Helical" evidence="7">
    <location>
        <begin position="187"/>
        <end position="209"/>
    </location>
</feature>
<dbReference type="PANTHER" id="PTHR31123:SF1">
    <property type="entry name" value="ACCUMULATION OF DYADS PROTEIN 2-RELATED"/>
    <property type="match status" value="1"/>
</dbReference>
<dbReference type="FunCoup" id="G7EAK6">
    <property type="interactions" value="29"/>
</dbReference>
<keyword evidence="9" id="KW-1185">Reference proteome</keyword>
<feature type="transmembrane region" description="Helical" evidence="7">
    <location>
        <begin position="64"/>
        <end position="81"/>
    </location>
</feature>
<dbReference type="Proteomes" id="UP000009131">
    <property type="component" value="Unassembled WGS sequence"/>
</dbReference>
<evidence type="ECO:0000256" key="4">
    <source>
        <dbReference type="ARBA" id="ARBA00022989"/>
    </source>
</evidence>
<protein>
    <submittedName>
        <fullName evidence="8">Uncharacterized protein</fullName>
    </submittedName>
</protein>
<dbReference type="PANTHER" id="PTHR31123">
    <property type="entry name" value="ACCUMULATION OF DYADS PROTEIN 2-RELATED"/>
    <property type="match status" value="1"/>
</dbReference>
<dbReference type="InterPro" id="IPR051633">
    <property type="entry name" value="AceTr"/>
</dbReference>
<dbReference type="STRING" id="764103.G7EAK6"/>
<gene>
    <name evidence="8" type="primary">Mo06569</name>
    <name evidence="8" type="ORF">E5Q_06569</name>
</gene>
<evidence type="ECO:0000256" key="5">
    <source>
        <dbReference type="ARBA" id="ARBA00023136"/>
    </source>
</evidence>
<feature type="compositionally biased region" description="Polar residues" evidence="6">
    <location>
        <begin position="7"/>
        <end position="18"/>
    </location>
</feature>
<feature type="transmembrane region" description="Helical" evidence="7">
    <location>
        <begin position="160"/>
        <end position="180"/>
    </location>
</feature>
<keyword evidence="5 7" id="KW-0472">Membrane</keyword>
<dbReference type="InParanoid" id="G7EAK6"/>
<dbReference type="RefSeq" id="XP_014570976.1">
    <property type="nucleotide sequence ID" value="XM_014715490.1"/>
</dbReference>
<feature type="transmembrane region" description="Helical" evidence="7">
    <location>
        <begin position="126"/>
        <end position="148"/>
    </location>
</feature>
<dbReference type="GO" id="GO:0005886">
    <property type="term" value="C:plasma membrane"/>
    <property type="evidence" value="ECO:0007669"/>
    <property type="project" value="TreeGrafter"/>
</dbReference>
<organism evidence="8 9">
    <name type="scientific">Mixia osmundae (strain CBS 9802 / IAM 14324 / JCM 22182 / KY 12970)</name>
    <dbReference type="NCBI Taxonomy" id="764103"/>
    <lineage>
        <taxon>Eukaryota</taxon>
        <taxon>Fungi</taxon>
        <taxon>Dikarya</taxon>
        <taxon>Basidiomycota</taxon>
        <taxon>Pucciniomycotina</taxon>
        <taxon>Mixiomycetes</taxon>
        <taxon>Mixiales</taxon>
        <taxon>Mixiaceae</taxon>
        <taxon>Mixia</taxon>
    </lineage>
</organism>
<evidence type="ECO:0000256" key="2">
    <source>
        <dbReference type="ARBA" id="ARBA00005587"/>
    </source>
</evidence>
<proteinExistence type="inferred from homology"/>
<dbReference type="NCBIfam" id="NF038013">
    <property type="entry name" value="AceTr_1"/>
    <property type="match status" value="1"/>
</dbReference>
<evidence type="ECO:0000256" key="1">
    <source>
        <dbReference type="ARBA" id="ARBA00004141"/>
    </source>
</evidence>
<sequence>MSHTQEHLNTQESSGSNDKINDGHYDHLSHNARAVTPGGNPIDNEQPGFNQAQYHRKFGNPTPLGLFSFGTGFLCSSLFTLHTRGITTPNVGVAFFIFYGGIFQSLVGLIELICNANTFAGTVFGSFGAFNLSYGALYLPALGIAAAYTDPATGLPSEEFNQAVGIYLWCWFIVTTLFVIGALRTSVVVLSTLVFTALAFASLAASLNLDSQHALTAGGAFGICASICAYAAACAGFYTKETTFAFIRVPPGSLAPSVV</sequence>
<reference evidence="8 9" key="2">
    <citation type="journal article" date="2012" name="Open Biol.">
        <title>Characteristics of nucleosomes and linker DNA regions on the genome of the basidiomycete Mixia osmundae revealed by mono- and dinucleosome mapping.</title>
        <authorList>
            <person name="Nishida H."/>
            <person name="Kondo S."/>
            <person name="Matsumoto T."/>
            <person name="Suzuki Y."/>
            <person name="Yoshikawa H."/>
            <person name="Taylor T.D."/>
            <person name="Sugiyama J."/>
        </authorList>
    </citation>
    <scope>NUCLEOTIDE SEQUENCE [LARGE SCALE GENOMIC DNA]</scope>
    <source>
        <strain evidence="9">CBS 9802 / IAM 14324 / JCM 22182 / KY 12970</strain>
    </source>
</reference>
<dbReference type="EMBL" id="BABT02000240">
    <property type="protein sequence ID" value="GAA99866.1"/>
    <property type="molecule type" value="Genomic_DNA"/>
</dbReference>
<feature type="region of interest" description="Disordered" evidence="6">
    <location>
        <begin position="1"/>
        <end position="23"/>
    </location>
</feature>
<accession>G7EAK6</accession>
<dbReference type="InterPro" id="IPR000791">
    <property type="entry name" value="Gpr1/Fun34/SatP-like"/>
</dbReference>
<evidence type="ECO:0000313" key="8">
    <source>
        <dbReference type="EMBL" id="GAA99866.1"/>
    </source>
</evidence>
<dbReference type="Pfam" id="PF01184">
    <property type="entry name" value="Gpr1_Fun34_YaaH"/>
    <property type="match status" value="1"/>
</dbReference>
<feature type="transmembrane region" description="Helical" evidence="7">
    <location>
        <begin position="215"/>
        <end position="238"/>
    </location>
</feature>
<dbReference type="OMA" id="GIYMAIW"/>
<dbReference type="OrthoDB" id="3648309at2759"/>
<dbReference type="HOGENOM" id="CLU_051062_1_2_1"/>
<name>G7EAK6_MIXOS</name>
<evidence type="ECO:0000256" key="7">
    <source>
        <dbReference type="SAM" id="Phobius"/>
    </source>
</evidence>
<feature type="transmembrane region" description="Helical" evidence="7">
    <location>
        <begin position="93"/>
        <end position="114"/>
    </location>
</feature>
<comment type="similarity">
    <text evidence="2">Belongs to the acetate uptake transporter (AceTr) (TC 2.A.96) family.</text>
</comment>
<dbReference type="AlphaFoldDB" id="G7EAK6"/>
<dbReference type="GO" id="GO:0015123">
    <property type="term" value="F:acetate transmembrane transporter activity"/>
    <property type="evidence" value="ECO:0007669"/>
    <property type="project" value="TreeGrafter"/>
</dbReference>
<evidence type="ECO:0000313" key="9">
    <source>
        <dbReference type="Proteomes" id="UP000009131"/>
    </source>
</evidence>
<evidence type="ECO:0000256" key="6">
    <source>
        <dbReference type="SAM" id="MobiDB-lite"/>
    </source>
</evidence>
<comment type="caution">
    <text evidence="8">The sequence shown here is derived from an EMBL/GenBank/DDBJ whole genome shotgun (WGS) entry which is preliminary data.</text>
</comment>